<dbReference type="InterPro" id="IPR016024">
    <property type="entry name" value="ARM-type_fold"/>
</dbReference>
<dbReference type="InterPro" id="IPR000225">
    <property type="entry name" value="Armadillo"/>
</dbReference>
<dbReference type="SMR" id="A0A1I7RVT7"/>
<dbReference type="eggNOG" id="KOG2122">
    <property type="taxonomic scope" value="Eukaryota"/>
</dbReference>
<keyword evidence="7" id="KW-1185">Reference proteome</keyword>
<evidence type="ECO:0000313" key="6">
    <source>
        <dbReference type="Proteomes" id="UP000095284"/>
    </source>
</evidence>
<dbReference type="GO" id="GO:0007389">
    <property type="term" value="P:pattern specification process"/>
    <property type="evidence" value="ECO:0007669"/>
    <property type="project" value="TreeGrafter"/>
</dbReference>
<feature type="compositionally biased region" description="Low complexity" evidence="3">
    <location>
        <begin position="521"/>
        <end position="533"/>
    </location>
</feature>
<reference evidence="5" key="2">
    <citation type="submission" date="2020-08" db="EMBL/GenBank/DDBJ databases">
        <authorList>
            <person name="Kikuchi T."/>
        </authorList>
    </citation>
    <scope>NUCLEOTIDE SEQUENCE</scope>
    <source>
        <strain evidence="4">Ka4C1</strain>
    </source>
</reference>
<dbReference type="GO" id="GO:0008013">
    <property type="term" value="F:beta-catenin binding"/>
    <property type="evidence" value="ECO:0007669"/>
    <property type="project" value="InterPro"/>
</dbReference>
<feature type="compositionally biased region" description="Polar residues" evidence="3">
    <location>
        <begin position="506"/>
        <end position="520"/>
    </location>
</feature>
<dbReference type="GO" id="GO:0008017">
    <property type="term" value="F:microtubule binding"/>
    <property type="evidence" value="ECO:0007669"/>
    <property type="project" value="TreeGrafter"/>
</dbReference>
<proteinExistence type="inferred from homology"/>
<dbReference type="Proteomes" id="UP000582659">
    <property type="component" value="Unassembled WGS sequence"/>
</dbReference>
<dbReference type="Proteomes" id="UP000095284">
    <property type="component" value="Unplaced"/>
</dbReference>
<evidence type="ECO:0000256" key="2">
    <source>
        <dbReference type="ARBA" id="ARBA00022687"/>
    </source>
</evidence>
<dbReference type="GO" id="GO:0007399">
    <property type="term" value="P:nervous system development"/>
    <property type="evidence" value="ECO:0007669"/>
    <property type="project" value="TreeGrafter"/>
</dbReference>
<dbReference type="GO" id="GO:0045295">
    <property type="term" value="F:gamma-catenin binding"/>
    <property type="evidence" value="ECO:0007669"/>
    <property type="project" value="TreeGrafter"/>
</dbReference>
<organism evidence="6 8">
    <name type="scientific">Bursaphelenchus xylophilus</name>
    <name type="common">Pinewood nematode worm</name>
    <name type="synonym">Aphelenchoides xylophilus</name>
    <dbReference type="NCBI Taxonomy" id="6326"/>
    <lineage>
        <taxon>Eukaryota</taxon>
        <taxon>Metazoa</taxon>
        <taxon>Ecdysozoa</taxon>
        <taxon>Nematoda</taxon>
        <taxon>Chromadorea</taxon>
        <taxon>Rhabditida</taxon>
        <taxon>Tylenchina</taxon>
        <taxon>Tylenchomorpha</taxon>
        <taxon>Aphelenchoidea</taxon>
        <taxon>Aphelenchoididae</taxon>
        <taxon>Bursaphelenchus</taxon>
    </lineage>
</organism>
<evidence type="ECO:0000313" key="8">
    <source>
        <dbReference type="WBParaSite" id="BXY_0484900.1"/>
    </source>
</evidence>
<feature type="region of interest" description="Disordered" evidence="3">
    <location>
        <begin position="718"/>
        <end position="748"/>
    </location>
</feature>
<dbReference type="GO" id="GO:0001708">
    <property type="term" value="P:cell fate specification"/>
    <property type="evidence" value="ECO:0007669"/>
    <property type="project" value="TreeGrafter"/>
</dbReference>
<reference evidence="8" key="1">
    <citation type="submission" date="2016-11" db="UniProtKB">
        <authorList>
            <consortium name="WormBaseParasite"/>
        </authorList>
    </citation>
    <scope>IDENTIFICATION</scope>
</reference>
<dbReference type="EMBL" id="CAJFDI010000001">
    <property type="protein sequence ID" value="CAD5208604.1"/>
    <property type="molecule type" value="Genomic_DNA"/>
</dbReference>
<dbReference type="Pfam" id="PF00514">
    <property type="entry name" value="Arm"/>
    <property type="match status" value="1"/>
</dbReference>
<keyword evidence="2" id="KW-0879">Wnt signaling pathway</keyword>
<dbReference type="GO" id="GO:0016055">
    <property type="term" value="P:Wnt signaling pathway"/>
    <property type="evidence" value="ECO:0007669"/>
    <property type="project" value="UniProtKB-KW"/>
</dbReference>
<evidence type="ECO:0000256" key="3">
    <source>
        <dbReference type="SAM" id="MobiDB-lite"/>
    </source>
</evidence>
<feature type="region of interest" description="Disordered" evidence="3">
    <location>
        <begin position="398"/>
        <end position="441"/>
    </location>
</feature>
<dbReference type="GO" id="GO:0007026">
    <property type="term" value="P:negative regulation of microtubule depolymerization"/>
    <property type="evidence" value="ECO:0007669"/>
    <property type="project" value="TreeGrafter"/>
</dbReference>
<dbReference type="OrthoDB" id="5918429at2759"/>
<dbReference type="AlphaFoldDB" id="A0A1I7RVT7"/>
<dbReference type="EMBL" id="CAJFCV020000001">
    <property type="protein sequence ID" value="CAG9082160.1"/>
    <property type="molecule type" value="Genomic_DNA"/>
</dbReference>
<evidence type="ECO:0000313" key="4">
    <source>
        <dbReference type="EMBL" id="CAD5208604.1"/>
    </source>
</evidence>
<dbReference type="PANTHER" id="PTHR12607">
    <property type="entry name" value="ADENOMATOUS POLYPOSIS COLI PROTEIN FAMILY"/>
    <property type="match status" value="1"/>
</dbReference>
<dbReference type="InterPro" id="IPR011989">
    <property type="entry name" value="ARM-like"/>
</dbReference>
<name>A0A1I7RVT7_BURXY</name>
<dbReference type="Gene3D" id="1.25.10.10">
    <property type="entry name" value="Leucine-rich Repeat Variant"/>
    <property type="match status" value="1"/>
</dbReference>
<accession>A0A1I7RVT7</accession>
<evidence type="ECO:0000313" key="5">
    <source>
        <dbReference type="EMBL" id="CAG9082160.1"/>
    </source>
</evidence>
<dbReference type="SUPFAM" id="SSF48371">
    <property type="entry name" value="ARM repeat"/>
    <property type="match status" value="1"/>
</dbReference>
<dbReference type="GO" id="GO:0090090">
    <property type="term" value="P:negative regulation of canonical Wnt signaling pathway"/>
    <property type="evidence" value="ECO:0007669"/>
    <property type="project" value="TreeGrafter"/>
</dbReference>
<dbReference type="GO" id="GO:0030877">
    <property type="term" value="C:beta-catenin destruction complex"/>
    <property type="evidence" value="ECO:0007669"/>
    <property type="project" value="TreeGrafter"/>
</dbReference>
<dbReference type="GO" id="GO:0016477">
    <property type="term" value="P:cell migration"/>
    <property type="evidence" value="ECO:0007669"/>
    <property type="project" value="TreeGrafter"/>
</dbReference>
<dbReference type="InterPro" id="IPR026818">
    <property type="entry name" value="Apc_fam"/>
</dbReference>
<sequence>MMDVINLDSVIIRLSNFPLDCSPSQDVFNELDGLFSHLENCCRAEIEECRLPRYLELTCDSKLIFMRVLSLRKALESGIQLDLDEKYNETHSAIWKVLKMSFEEDIRRVEASLGLVGAVGELLILYVNVYNIRREKAYTDTIRAIGNLLTNLTFGNSQSKKRLCAHYGFLETVTQVIDEIPEMTQAYGALIRNLSWNADMGMMLALQKTVQPLAMASVKLYKQKLDRNSHEEQKCLHSTFAALWNLAGHSTENKRAICETPLFIPYLVAQLNTEPEATAFVENASGVLKYIAAIIATSPHLLKIAHEAKIVRHLIDLLNSSSFTVIINALGALCHLVARDEKTQMRIFNSEQAGVILESLKNSAREDVRNAVKTVLTHLNSSHIAAYAMTMPNSRNGRSGYFNSLRGMSSSYGPDDPQRSLLQRRTQHHQSTLPRKTDFYTLRARENSPKLATPPVNMAPSIAQIDQTNPAAEPEIVLQAGLGFSDSTLATRNGSFQSISGDVPSNWKSNMTTTRNSGNQSPSSPSDLPDSPSHYSKFSDDESQFFEQKKEEKVEKKEKKLLQSAIASALPKPSRLREKQENNLGKSSDSGERILDKCIARVIPKPKRNRNPVEGMPSDQMKNSSILVHPNTTEKLRDASNLEPPDESNEFDNISEDNFNLVDLPNTSFHQLPSDIDVELSAERLVIDCSSISLKPVKNGTQKSSYAYGRIPEPKRLTTGQKSAARVPPFNYKFPPQKTLDKAPKPKMNTKFGEFTLTDL</sequence>
<feature type="compositionally biased region" description="Basic and acidic residues" evidence="3">
    <location>
        <begin position="589"/>
        <end position="599"/>
    </location>
</feature>
<dbReference type="PANTHER" id="PTHR12607:SF12">
    <property type="entry name" value="APC-LIKE, ISOFORM A-RELATED"/>
    <property type="match status" value="1"/>
</dbReference>
<dbReference type="WBParaSite" id="BXY_0484900.1">
    <property type="protein sequence ID" value="BXY_0484900.1"/>
    <property type="gene ID" value="BXY_0484900"/>
</dbReference>
<dbReference type="SMART" id="SM00185">
    <property type="entry name" value="ARM"/>
    <property type="match status" value="2"/>
</dbReference>
<dbReference type="GO" id="GO:0005881">
    <property type="term" value="C:cytoplasmic microtubule"/>
    <property type="evidence" value="ECO:0007669"/>
    <property type="project" value="TreeGrafter"/>
</dbReference>
<protein>
    <submittedName>
        <fullName evidence="4">(pine wood nematode) hypothetical protein</fullName>
    </submittedName>
</protein>
<dbReference type="GO" id="GO:0016342">
    <property type="term" value="C:catenin complex"/>
    <property type="evidence" value="ECO:0007669"/>
    <property type="project" value="TreeGrafter"/>
</dbReference>
<feature type="region of interest" description="Disordered" evidence="3">
    <location>
        <begin position="565"/>
        <end position="625"/>
    </location>
</feature>
<evidence type="ECO:0000313" key="7">
    <source>
        <dbReference type="Proteomes" id="UP000659654"/>
    </source>
</evidence>
<feature type="compositionally biased region" description="Polar residues" evidence="3">
    <location>
        <begin position="420"/>
        <end position="434"/>
    </location>
</feature>
<evidence type="ECO:0000256" key="1">
    <source>
        <dbReference type="ARBA" id="ARBA00009051"/>
    </source>
</evidence>
<gene>
    <name evidence="4" type="ORF">BXYJ_LOCUS840</name>
</gene>
<comment type="similarity">
    <text evidence="1">Belongs to the adenomatous polyposis coli (APC) family.</text>
</comment>
<feature type="region of interest" description="Disordered" evidence="3">
    <location>
        <begin position="495"/>
        <end position="552"/>
    </location>
</feature>
<dbReference type="Proteomes" id="UP000659654">
    <property type="component" value="Unassembled WGS sequence"/>
</dbReference>